<dbReference type="InterPro" id="IPR000160">
    <property type="entry name" value="GGDEF_dom"/>
</dbReference>
<reference evidence="4 5" key="1">
    <citation type="submission" date="2021-05" db="EMBL/GenBank/DDBJ databases">
        <title>The draft genome of Geobacter pelophilus DSM 12255.</title>
        <authorList>
            <person name="Xu Z."/>
            <person name="Masuda Y."/>
            <person name="Itoh H."/>
            <person name="Senoo K."/>
        </authorList>
    </citation>
    <scope>NUCLEOTIDE SEQUENCE [LARGE SCALE GENOMIC DNA]</scope>
    <source>
        <strain evidence="4 5">DSM 12255</strain>
    </source>
</reference>
<comment type="catalytic activity">
    <reaction evidence="2">
        <text>2 GTP = 3',3'-c-di-GMP + 2 diphosphate</text>
        <dbReference type="Rhea" id="RHEA:24898"/>
        <dbReference type="ChEBI" id="CHEBI:33019"/>
        <dbReference type="ChEBI" id="CHEBI:37565"/>
        <dbReference type="ChEBI" id="CHEBI:58805"/>
        <dbReference type="EC" id="2.7.7.65"/>
    </reaction>
</comment>
<protein>
    <recommendedName>
        <fullName evidence="1">diguanylate cyclase</fullName>
        <ecNumber evidence="1">2.7.7.65</ecNumber>
    </recommendedName>
</protein>
<dbReference type="CDD" id="cd01949">
    <property type="entry name" value="GGDEF"/>
    <property type="match status" value="1"/>
</dbReference>
<dbReference type="EMBL" id="JAHCVJ010000005">
    <property type="protein sequence ID" value="MBT0665329.1"/>
    <property type="molecule type" value="Genomic_DNA"/>
</dbReference>
<sequence>MVEKHRKLEAHIQDLTDLIGVARTVVSTLELDQVLDRILDSALSFMGMPSGMLAVYEETSGEMVLHAHSGLSHKFVCLDRWPLLGRGDALTRMAMQDYAIRYSPDMSQEAEPAVELAAEGITAMVCVPLAVHNRPVGILYLYDFESRLLEDRQLNHLDLLASFAAMAIDNASLHSRTKMMALTDALTGLYNNRYFMQVFPHEMIRARRYSKPLSIIMIDVDNFKKLNDTYGHPKGDQVLASLGKILSSSLRASDLSFRYGGEEFAVILPETRLEGAFLVAESLREKVFKELSPLLGHESDRPVTISLGVAGYPSDASTTDSLLSHADACLYKAKNQGKNRVYWENLYAAAGGQHPG</sequence>
<organism evidence="4 5">
    <name type="scientific">Geoanaerobacter pelophilus</name>
    <dbReference type="NCBI Taxonomy" id="60036"/>
    <lineage>
        <taxon>Bacteria</taxon>
        <taxon>Pseudomonadati</taxon>
        <taxon>Thermodesulfobacteriota</taxon>
        <taxon>Desulfuromonadia</taxon>
        <taxon>Geobacterales</taxon>
        <taxon>Geobacteraceae</taxon>
        <taxon>Geoanaerobacter</taxon>
    </lineage>
</organism>
<dbReference type="EC" id="2.7.7.65" evidence="1"/>
<dbReference type="InterPro" id="IPR043128">
    <property type="entry name" value="Rev_trsase/Diguanyl_cyclase"/>
</dbReference>
<dbReference type="InterPro" id="IPR029016">
    <property type="entry name" value="GAF-like_dom_sf"/>
</dbReference>
<dbReference type="PANTHER" id="PTHR45138:SF9">
    <property type="entry name" value="DIGUANYLATE CYCLASE DGCM-RELATED"/>
    <property type="match status" value="1"/>
</dbReference>
<gene>
    <name evidence="4" type="ORF">KI809_13565</name>
</gene>
<evidence type="ECO:0000313" key="5">
    <source>
        <dbReference type="Proteomes" id="UP000811899"/>
    </source>
</evidence>
<comment type="caution">
    <text evidence="4">The sequence shown here is derived from an EMBL/GenBank/DDBJ whole genome shotgun (WGS) entry which is preliminary data.</text>
</comment>
<proteinExistence type="predicted"/>
<dbReference type="SMART" id="SM00267">
    <property type="entry name" value="GGDEF"/>
    <property type="match status" value="1"/>
</dbReference>
<evidence type="ECO:0000313" key="4">
    <source>
        <dbReference type="EMBL" id="MBT0665329.1"/>
    </source>
</evidence>
<dbReference type="GO" id="GO:1902201">
    <property type="term" value="P:negative regulation of bacterial-type flagellum-dependent cell motility"/>
    <property type="evidence" value="ECO:0007669"/>
    <property type="project" value="TreeGrafter"/>
</dbReference>
<dbReference type="InterPro" id="IPR050469">
    <property type="entry name" value="Diguanylate_Cyclase"/>
</dbReference>
<dbReference type="RefSeq" id="WP_214172098.1">
    <property type="nucleotide sequence ID" value="NZ_JAHCVJ010000005.1"/>
</dbReference>
<dbReference type="GO" id="GO:0043709">
    <property type="term" value="P:cell adhesion involved in single-species biofilm formation"/>
    <property type="evidence" value="ECO:0007669"/>
    <property type="project" value="TreeGrafter"/>
</dbReference>
<evidence type="ECO:0000256" key="2">
    <source>
        <dbReference type="ARBA" id="ARBA00034247"/>
    </source>
</evidence>
<accession>A0AAW4L2K5</accession>
<dbReference type="PROSITE" id="PS50887">
    <property type="entry name" value="GGDEF"/>
    <property type="match status" value="1"/>
</dbReference>
<dbReference type="NCBIfam" id="TIGR00254">
    <property type="entry name" value="GGDEF"/>
    <property type="match status" value="1"/>
</dbReference>
<dbReference type="Proteomes" id="UP000811899">
    <property type="component" value="Unassembled WGS sequence"/>
</dbReference>
<evidence type="ECO:0000256" key="1">
    <source>
        <dbReference type="ARBA" id="ARBA00012528"/>
    </source>
</evidence>
<dbReference type="PANTHER" id="PTHR45138">
    <property type="entry name" value="REGULATORY COMPONENTS OF SENSORY TRANSDUCTION SYSTEM"/>
    <property type="match status" value="1"/>
</dbReference>
<dbReference type="Gene3D" id="3.30.70.270">
    <property type="match status" value="1"/>
</dbReference>
<dbReference type="SUPFAM" id="SSF55073">
    <property type="entry name" value="Nucleotide cyclase"/>
    <property type="match status" value="1"/>
</dbReference>
<dbReference type="AlphaFoldDB" id="A0AAW4L2K5"/>
<dbReference type="GO" id="GO:0005886">
    <property type="term" value="C:plasma membrane"/>
    <property type="evidence" value="ECO:0007669"/>
    <property type="project" value="TreeGrafter"/>
</dbReference>
<dbReference type="InterPro" id="IPR029787">
    <property type="entry name" value="Nucleotide_cyclase"/>
</dbReference>
<evidence type="ECO:0000259" key="3">
    <source>
        <dbReference type="PROSITE" id="PS50887"/>
    </source>
</evidence>
<dbReference type="GO" id="GO:0052621">
    <property type="term" value="F:diguanylate cyclase activity"/>
    <property type="evidence" value="ECO:0007669"/>
    <property type="project" value="UniProtKB-EC"/>
</dbReference>
<dbReference type="Gene3D" id="3.30.450.40">
    <property type="match status" value="1"/>
</dbReference>
<dbReference type="Pfam" id="PF00990">
    <property type="entry name" value="GGDEF"/>
    <property type="match status" value="1"/>
</dbReference>
<dbReference type="SMART" id="SM00065">
    <property type="entry name" value="GAF"/>
    <property type="match status" value="1"/>
</dbReference>
<dbReference type="SUPFAM" id="SSF55781">
    <property type="entry name" value="GAF domain-like"/>
    <property type="match status" value="1"/>
</dbReference>
<keyword evidence="5" id="KW-1185">Reference proteome</keyword>
<dbReference type="FunFam" id="3.30.70.270:FF:000001">
    <property type="entry name" value="Diguanylate cyclase domain protein"/>
    <property type="match status" value="1"/>
</dbReference>
<feature type="domain" description="GGDEF" evidence="3">
    <location>
        <begin position="211"/>
        <end position="346"/>
    </location>
</feature>
<name>A0AAW4L2K5_9BACT</name>
<dbReference type="InterPro" id="IPR003018">
    <property type="entry name" value="GAF"/>
</dbReference>
<dbReference type="Pfam" id="PF13185">
    <property type="entry name" value="GAF_2"/>
    <property type="match status" value="1"/>
</dbReference>